<proteinExistence type="predicted"/>
<keyword evidence="3" id="KW-1185">Reference proteome</keyword>
<dbReference type="eggNOG" id="ENOG5031CVU">
    <property type="taxonomic scope" value="Bacteria"/>
</dbReference>
<dbReference type="EMBL" id="AP006618">
    <property type="protein sequence ID" value="BAD58972.1"/>
    <property type="molecule type" value="Genomic_DNA"/>
</dbReference>
<evidence type="ECO:0000256" key="1">
    <source>
        <dbReference type="SAM" id="MobiDB-lite"/>
    </source>
</evidence>
<organism evidence="2 3">
    <name type="scientific">Nocardia farcinica (strain IFM 10152)</name>
    <dbReference type="NCBI Taxonomy" id="247156"/>
    <lineage>
        <taxon>Bacteria</taxon>
        <taxon>Bacillati</taxon>
        <taxon>Actinomycetota</taxon>
        <taxon>Actinomycetes</taxon>
        <taxon>Mycobacteriales</taxon>
        <taxon>Nocardiaceae</taxon>
        <taxon>Nocardia</taxon>
    </lineage>
</organism>
<dbReference type="RefSeq" id="WP_011210657.1">
    <property type="nucleotide sequence ID" value="NC_006361.1"/>
</dbReference>
<accession>Q5YS69</accession>
<dbReference type="STRING" id="247156.NFA_41230"/>
<reference evidence="2 3" key="1">
    <citation type="journal article" date="2004" name="Proc. Natl. Acad. Sci. U.S.A.">
        <title>The complete genomic sequence of Nocardia farcinica IFM 10152.</title>
        <authorList>
            <person name="Ishikawa J."/>
            <person name="Yamashita A."/>
            <person name="Mikami Y."/>
            <person name="Hoshino Y."/>
            <person name="Kurita H."/>
            <person name="Hotta K."/>
            <person name="Shiba T."/>
            <person name="Hattori M."/>
        </authorList>
    </citation>
    <scope>NUCLEOTIDE SEQUENCE [LARGE SCALE GENOMIC DNA]</scope>
    <source>
        <strain evidence="2 3">IFM 10152</strain>
    </source>
</reference>
<dbReference type="AlphaFoldDB" id="Q5YS69"/>
<dbReference type="Proteomes" id="UP000006820">
    <property type="component" value="Chromosome"/>
</dbReference>
<protein>
    <submittedName>
        <fullName evidence="2">Uncharacterized protein</fullName>
    </submittedName>
</protein>
<dbReference type="KEGG" id="nfa:NFA_41230"/>
<sequence length="145" mass="16387">MSPEQKSQMMKPLTAANKLGIYLPAAPEEFRNSPISRTELERLRTDPPAWLTELRRTGPFPRDVTARKLGVSNSGLARAEVSDALTADEIAALLADPPEWLIRERENYAQVQRENERIKAKRAEHRAATNRPAKNRFGTAPERRS</sequence>
<dbReference type="InterPro" id="IPR046039">
    <property type="entry name" value="DUF5997"/>
</dbReference>
<evidence type="ECO:0000313" key="3">
    <source>
        <dbReference type="Proteomes" id="UP000006820"/>
    </source>
</evidence>
<dbReference type="OrthoDB" id="3389921at2"/>
<feature type="region of interest" description="Disordered" evidence="1">
    <location>
        <begin position="112"/>
        <end position="145"/>
    </location>
</feature>
<name>Q5YS69_NOCFA</name>
<dbReference type="HOGENOM" id="CLU_139649_0_0_11"/>
<dbReference type="GeneID" id="61134763"/>
<gene>
    <name evidence="2" type="ordered locus">NFA_41230</name>
</gene>
<dbReference type="Pfam" id="PF19460">
    <property type="entry name" value="DUF5997"/>
    <property type="match status" value="1"/>
</dbReference>
<evidence type="ECO:0000313" key="2">
    <source>
        <dbReference type="EMBL" id="BAD58972.1"/>
    </source>
</evidence>